<dbReference type="InterPro" id="IPR022930">
    <property type="entry name" value="UPF0316"/>
</dbReference>
<feature type="transmembrane region" description="Helical" evidence="6">
    <location>
        <begin position="35"/>
        <end position="55"/>
    </location>
</feature>
<comment type="subcellular location">
    <subcellularLocation>
        <location evidence="1 6">Cell membrane</location>
        <topology evidence="1 6">Multi-pass membrane protein</topology>
    </subcellularLocation>
</comment>
<feature type="transmembrane region" description="Helical" evidence="6">
    <location>
        <begin position="6"/>
        <end position="23"/>
    </location>
</feature>
<dbReference type="InterPro" id="IPR044035">
    <property type="entry name" value="DUF5698"/>
</dbReference>
<evidence type="ECO:0000256" key="1">
    <source>
        <dbReference type="ARBA" id="ARBA00004651"/>
    </source>
</evidence>
<dbReference type="Pfam" id="PF18955">
    <property type="entry name" value="DUF5698"/>
    <property type="match status" value="1"/>
</dbReference>
<gene>
    <name evidence="9" type="ORF">SAMN02745176_00492</name>
</gene>
<accession>A0A1M6BR07</accession>
<proteinExistence type="inferred from homology"/>
<protein>
    <recommendedName>
        <fullName evidence="6">UPF0316 protein SAMN02745176_00492</fullName>
    </recommendedName>
</protein>
<evidence type="ECO:0000256" key="4">
    <source>
        <dbReference type="ARBA" id="ARBA00022989"/>
    </source>
</evidence>
<organism evidence="9 10">
    <name type="scientific">Lutispora thermophila DSM 19022</name>
    <dbReference type="NCBI Taxonomy" id="1122184"/>
    <lineage>
        <taxon>Bacteria</taxon>
        <taxon>Bacillati</taxon>
        <taxon>Bacillota</taxon>
        <taxon>Clostridia</taxon>
        <taxon>Lutisporales</taxon>
        <taxon>Lutisporaceae</taxon>
        <taxon>Lutispora</taxon>
    </lineage>
</organism>
<comment type="similarity">
    <text evidence="6">Belongs to the UPF0316 family.</text>
</comment>
<evidence type="ECO:0000256" key="5">
    <source>
        <dbReference type="ARBA" id="ARBA00023136"/>
    </source>
</evidence>
<name>A0A1M6BR07_9FIRM</name>
<evidence type="ECO:0000256" key="6">
    <source>
        <dbReference type="HAMAP-Rule" id="MF_01515"/>
    </source>
</evidence>
<dbReference type="InterPro" id="IPR015867">
    <property type="entry name" value="N-reg_PII/ATP_PRibTrfase_C"/>
</dbReference>
<evidence type="ECO:0000313" key="10">
    <source>
        <dbReference type="Proteomes" id="UP000184442"/>
    </source>
</evidence>
<sequence length="173" mass="19185">MPVFVQALFIFFARITDVSIGTLRTILLVKGNRRIAAFLGFFEVMIYLIVLGNVVGNLNKPILIIAYCLGYASGNIIGGKIEERLSLGRVSAEIIVKDNYQDVVKVLRDEGFGVTIFEGMGLEGKSYLLNIALERKQIAKLNKVVSKINPNAFITFTDVRSSIGGHFVPKKRF</sequence>
<dbReference type="CDD" id="cd16381">
    <property type="entry name" value="YitT_C_like_1"/>
    <property type="match status" value="1"/>
</dbReference>
<dbReference type="EMBL" id="FQZS01000004">
    <property type="protein sequence ID" value="SHI51131.1"/>
    <property type="molecule type" value="Genomic_DNA"/>
</dbReference>
<keyword evidence="3 6" id="KW-0812">Transmembrane</keyword>
<evidence type="ECO:0000259" key="7">
    <source>
        <dbReference type="Pfam" id="PF10035"/>
    </source>
</evidence>
<dbReference type="PANTHER" id="PTHR40060">
    <property type="entry name" value="UPF0316 PROTEIN YEBE"/>
    <property type="match status" value="1"/>
</dbReference>
<evidence type="ECO:0000256" key="3">
    <source>
        <dbReference type="ARBA" id="ARBA00022692"/>
    </source>
</evidence>
<dbReference type="STRING" id="1122184.SAMN02745176_00492"/>
<reference evidence="9 10" key="1">
    <citation type="submission" date="2016-11" db="EMBL/GenBank/DDBJ databases">
        <authorList>
            <person name="Jaros S."/>
            <person name="Januszkiewicz K."/>
            <person name="Wedrychowicz H."/>
        </authorList>
    </citation>
    <scope>NUCLEOTIDE SEQUENCE [LARGE SCALE GENOMIC DNA]</scope>
    <source>
        <strain evidence="9 10">DSM 19022</strain>
    </source>
</reference>
<keyword evidence="4 6" id="KW-1133">Transmembrane helix</keyword>
<dbReference type="PANTHER" id="PTHR40060:SF1">
    <property type="entry name" value="UPF0316 PROTEIN YEBE"/>
    <property type="match status" value="1"/>
</dbReference>
<dbReference type="Proteomes" id="UP000184442">
    <property type="component" value="Unassembled WGS sequence"/>
</dbReference>
<keyword evidence="10" id="KW-1185">Reference proteome</keyword>
<feature type="domain" description="DUF2179" evidence="7">
    <location>
        <begin position="112"/>
        <end position="164"/>
    </location>
</feature>
<dbReference type="AlphaFoldDB" id="A0A1M6BR07"/>
<dbReference type="Gene3D" id="3.30.70.120">
    <property type="match status" value="1"/>
</dbReference>
<dbReference type="InterPro" id="IPR019264">
    <property type="entry name" value="DUF2179"/>
</dbReference>
<evidence type="ECO:0000256" key="2">
    <source>
        <dbReference type="ARBA" id="ARBA00022475"/>
    </source>
</evidence>
<feature type="transmembrane region" description="Helical" evidence="6">
    <location>
        <begin position="61"/>
        <end position="79"/>
    </location>
</feature>
<feature type="domain" description="DUF5698" evidence="8">
    <location>
        <begin position="22"/>
        <end position="78"/>
    </location>
</feature>
<evidence type="ECO:0000259" key="8">
    <source>
        <dbReference type="Pfam" id="PF18955"/>
    </source>
</evidence>
<evidence type="ECO:0000313" key="9">
    <source>
        <dbReference type="EMBL" id="SHI51131.1"/>
    </source>
</evidence>
<keyword evidence="2 6" id="KW-1003">Cell membrane</keyword>
<dbReference type="HAMAP" id="MF_01515">
    <property type="entry name" value="UPF0316"/>
    <property type="match status" value="1"/>
</dbReference>
<dbReference type="GO" id="GO:0005886">
    <property type="term" value="C:plasma membrane"/>
    <property type="evidence" value="ECO:0007669"/>
    <property type="project" value="UniProtKB-SubCell"/>
</dbReference>
<dbReference type="Pfam" id="PF10035">
    <property type="entry name" value="DUF2179"/>
    <property type="match status" value="1"/>
</dbReference>
<dbReference type="OrthoDB" id="48231at2"/>
<dbReference type="RefSeq" id="WP_073024167.1">
    <property type="nucleotide sequence ID" value="NZ_FQZS01000004.1"/>
</dbReference>
<keyword evidence="5 6" id="KW-0472">Membrane</keyword>